<gene>
    <name evidence="6 8" type="primary">ruvA</name>
    <name evidence="8" type="ORF">GCM10025781_21610</name>
</gene>
<dbReference type="SUPFAM" id="SSF50249">
    <property type="entry name" value="Nucleic acid-binding proteins"/>
    <property type="match status" value="1"/>
</dbReference>
<keyword evidence="5 6" id="KW-0234">DNA repair</keyword>
<comment type="caution">
    <text evidence="6">Lacks conserved residue(s) required for the propagation of feature annotation.</text>
</comment>
<keyword evidence="1 6" id="KW-0963">Cytoplasm</keyword>
<evidence type="ECO:0000313" key="9">
    <source>
        <dbReference type="Proteomes" id="UP001501446"/>
    </source>
</evidence>
<comment type="domain">
    <text evidence="6">Has three domains with a flexible linker between the domains II and III and assumes an 'L' shape. Domain III is highly mobile and contacts RuvB.</text>
</comment>
<dbReference type="HAMAP" id="MF_00031">
    <property type="entry name" value="DNA_HJ_migration_RuvA"/>
    <property type="match status" value="1"/>
</dbReference>
<proteinExistence type="inferred from homology"/>
<comment type="subcellular location">
    <subcellularLocation>
        <location evidence="6">Cytoplasm</location>
    </subcellularLocation>
</comment>
<evidence type="ECO:0000259" key="7">
    <source>
        <dbReference type="SMART" id="SM00278"/>
    </source>
</evidence>
<feature type="domain" description="Helix-hairpin-helix DNA-binding motif class 1" evidence="7">
    <location>
        <begin position="108"/>
        <end position="127"/>
    </location>
</feature>
<comment type="caution">
    <text evidence="8">The sequence shown here is derived from an EMBL/GenBank/DDBJ whole genome shotgun (WGS) entry which is preliminary data.</text>
</comment>
<name>A0ABP8XC00_9MICC</name>
<dbReference type="SMART" id="SM00278">
    <property type="entry name" value="HhH1"/>
    <property type="match status" value="2"/>
</dbReference>
<evidence type="ECO:0000256" key="1">
    <source>
        <dbReference type="ARBA" id="ARBA00022490"/>
    </source>
</evidence>
<evidence type="ECO:0000256" key="6">
    <source>
        <dbReference type="HAMAP-Rule" id="MF_00031"/>
    </source>
</evidence>
<dbReference type="InterPro" id="IPR011114">
    <property type="entry name" value="RuvA_C"/>
</dbReference>
<keyword evidence="2 6" id="KW-0227">DNA damage</keyword>
<dbReference type="SUPFAM" id="SSF47781">
    <property type="entry name" value="RuvA domain 2-like"/>
    <property type="match status" value="1"/>
</dbReference>
<dbReference type="Pfam" id="PF07499">
    <property type="entry name" value="RuvA_C"/>
    <property type="match status" value="1"/>
</dbReference>
<comment type="function">
    <text evidence="6">The RuvA-RuvB-RuvC complex processes Holliday junction (HJ) DNA during genetic recombination and DNA repair, while the RuvA-RuvB complex plays an important role in the rescue of blocked DNA replication forks via replication fork reversal (RFR). RuvA specifically binds to HJ cruciform DNA, conferring on it an open structure. The RuvB hexamer acts as an ATP-dependent pump, pulling dsDNA into and through the RuvAB complex. HJ branch migration allows RuvC to scan DNA until it finds its consensus sequence, where it cleaves and resolves the cruciform DNA.</text>
</comment>
<sequence>MIASVSGEVRFVGAAQAVIEVSGFGIEIQASPHTLAGLRTGSAVHLHTAYIARKDEAPLLFGFAGADEKEVFTVMLGVSGVGPRTALAAVSVLGPDETRRAIASGDDKAFTAVPGIGPKSARRIVLELADKLVLPEPRETAATQPQVQVWREQVMGALVGLGWSEKDAIRGIDDALETQPELADTGNVAEILRAVLSWLGTAKGTSHTHGRGRS</sequence>
<protein>
    <recommendedName>
        <fullName evidence="6">Holliday junction branch migration complex subunit RuvA</fullName>
    </recommendedName>
</protein>
<dbReference type="InterPro" id="IPR013849">
    <property type="entry name" value="DNA_helicase_Holl-junc_RuvA_I"/>
</dbReference>
<dbReference type="Gene3D" id="1.10.150.20">
    <property type="entry name" value="5' to 3' exonuclease, C-terminal subdomain"/>
    <property type="match status" value="1"/>
</dbReference>
<evidence type="ECO:0000256" key="2">
    <source>
        <dbReference type="ARBA" id="ARBA00022763"/>
    </source>
</evidence>
<dbReference type="InterPro" id="IPR003583">
    <property type="entry name" value="Hlx-hairpin-Hlx_DNA-bd_motif"/>
</dbReference>
<dbReference type="NCBIfam" id="TIGR00084">
    <property type="entry name" value="ruvA"/>
    <property type="match status" value="1"/>
</dbReference>
<evidence type="ECO:0000256" key="5">
    <source>
        <dbReference type="ARBA" id="ARBA00023204"/>
    </source>
</evidence>
<organism evidence="8 9">
    <name type="scientific">Kocuria gwangalliensis</name>
    <dbReference type="NCBI Taxonomy" id="501592"/>
    <lineage>
        <taxon>Bacteria</taxon>
        <taxon>Bacillati</taxon>
        <taxon>Actinomycetota</taxon>
        <taxon>Actinomycetes</taxon>
        <taxon>Micrococcales</taxon>
        <taxon>Micrococcaceae</taxon>
        <taxon>Kocuria</taxon>
    </lineage>
</organism>
<dbReference type="Proteomes" id="UP001501446">
    <property type="component" value="Unassembled WGS sequence"/>
</dbReference>
<keyword evidence="9" id="KW-1185">Reference proteome</keyword>
<accession>A0ABP8XC00</accession>
<reference evidence="9" key="1">
    <citation type="journal article" date="2019" name="Int. J. Syst. Evol. Microbiol.">
        <title>The Global Catalogue of Microorganisms (GCM) 10K type strain sequencing project: providing services to taxonomists for standard genome sequencing and annotation.</title>
        <authorList>
            <consortium name="The Broad Institute Genomics Platform"/>
            <consortium name="The Broad Institute Genome Sequencing Center for Infectious Disease"/>
            <person name="Wu L."/>
            <person name="Ma J."/>
        </authorList>
    </citation>
    <scope>NUCLEOTIDE SEQUENCE [LARGE SCALE GENOMIC DNA]</scope>
    <source>
        <strain evidence="9">JCM 18958</strain>
    </source>
</reference>
<feature type="domain" description="Helix-hairpin-helix DNA-binding motif class 1" evidence="7">
    <location>
        <begin position="73"/>
        <end position="92"/>
    </location>
</feature>
<dbReference type="SUPFAM" id="SSF46929">
    <property type="entry name" value="DNA helicase RuvA subunit, C-terminal domain"/>
    <property type="match status" value="1"/>
</dbReference>
<dbReference type="Pfam" id="PF14520">
    <property type="entry name" value="HHH_5"/>
    <property type="match status" value="1"/>
</dbReference>
<dbReference type="Gene3D" id="2.40.50.140">
    <property type="entry name" value="Nucleic acid-binding proteins"/>
    <property type="match status" value="1"/>
</dbReference>
<keyword evidence="3 6" id="KW-0238">DNA-binding</keyword>
<feature type="region of interest" description="Domain I" evidence="6">
    <location>
        <begin position="1"/>
        <end position="64"/>
    </location>
</feature>
<dbReference type="EMBL" id="BAABLN010000033">
    <property type="protein sequence ID" value="GAA4702723.1"/>
    <property type="molecule type" value="Genomic_DNA"/>
</dbReference>
<dbReference type="CDD" id="cd14332">
    <property type="entry name" value="UBA_RuvA_C"/>
    <property type="match status" value="1"/>
</dbReference>
<evidence type="ECO:0000313" key="8">
    <source>
        <dbReference type="EMBL" id="GAA4702723.1"/>
    </source>
</evidence>
<dbReference type="InterPro" id="IPR012340">
    <property type="entry name" value="NA-bd_OB-fold"/>
</dbReference>
<dbReference type="Gene3D" id="1.10.8.10">
    <property type="entry name" value="DNA helicase RuvA subunit, C-terminal domain"/>
    <property type="match status" value="1"/>
</dbReference>
<evidence type="ECO:0000256" key="4">
    <source>
        <dbReference type="ARBA" id="ARBA00023172"/>
    </source>
</evidence>
<dbReference type="InterPro" id="IPR036267">
    <property type="entry name" value="RuvA_C_sf"/>
</dbReference>
<comment type="similarity">
    <text evidence="6">Belongs to the RuvA family.</text>
</comment>
<dbReference type="RefSeq" id="WP_303381526.1">
    <property type="nucleotide sequence ID" value="NZ_BAABLN010000033.1"/>
</dbReference>
<evidence type="ECO:0000256" key="3">
    <source>
        <dbReference type="ARBA" id="ARBA00023125"/>
    </source>
</evidence>
<feature type="region of interest" description="Domain III" evidence="6">
    <location>
        <begin position="143"/>
        <end position="214"/>
    </location>
</feature>
<dbReference type="Pfam" id="PF01330">
    <property type="entry name" value="RuvA_N"/>
    <property type="match status" value="1"/>
</dbReference>
<dbReference type="InterPro" id="IPR010994">
    <property type="entry name" value="RuvA_2-like"/>
</dbReference>
<keyword evidence="4 6" id="KW-0233">DNA recombination</keyword>
<dbReference type="InterPro" id="IPR000085">
    <property type="entry name" value="RuvA"/>
</dbReference>
<comment type="subunit">
    <text evidence="6">Homotetramer. Forms an RuvA(8)-RuvB(12)-Holliday junction (HJ) complex. HJ DNA is sandwiched between 2 RuvA tetramers; dsDNA enters through RuvA and exits via RuvB. An RuvB hexamer assembles on each DNA strand where it exits the tetramer. Each RuvB hexamer is contacted by two RuvA subunits (via domain III) on 2 adjacent RuvB subunits; this complex drives branch migration. In the full resolvosome a probable DNA-RuvA(4)-RuvB(12)-RuvC(2) complex forms which resolves the HJ.</text>
</comment>